<dbReference type="EMBL" id="BGPR01021356">
    <property type="protein sequence ID" value="GBN86563.1"/>
    <property type="molecule type" value="Genomic_DNA"/>
</dbReference>
<name>A0A4Y2SFM9_ARAVE</name>
<reference evidence="1 2" key="1">
    <citation type="journal article" date="2019" name="Sci. Rep.">
        <title>Orb-weaving spider Araneus ventricosus genome elucidates the spidroin gene catalogue.</title>
        <authorList>
            <person name="Kono N."/>
            <person name="Nakamura H."/>
            <person name="Ohtoshi R."/>
            <person name="Moran D.A.P."/>
            <person name="Shinohara A."/>
            <person name="Yoshida Y."/>
            <person name="Fujiwara M."/>
            <person name="Mori M."/>
            <person name="Tomita M."/>
            <person name="Arakawa K."/>
        </authorList>
    </citation>
    <scope>NUCLEOTIDE SEQUENCE [LARGE SCALE GENOMIC DNA]</scope>
</reference>
<dbReference type="PANTHER" id="PTHR33198:SF20">
    <property type="entry name" value="RETROTRANSPOSON GAG DOMAIN-CONTAINING PROTEIN"/>
    <property type="match status" value="1"/>
</dbReference>
<evidence type="ECO:0008006" key="3">
    <source>
        <dbReference type="Google" id="ProtNLM"/>
    </source>
</evidence>
<dbReference type="Proteomes" id="UP000499080">
    <property type="component" value="Unassembled WGS sequence"/>
</dbReference>
<protein>
    <recommendedName>
        <fullName evidence="3">Retrotransposon gag domain-containing protein</fullName>
    </recommendedName>
</protein>
<dbReference type="OrthoDB" id="6434442at2759"/>
<dbReference type="AlphaFoldDB" id="A0A4Y2SFM9"/>
<dbReference type="PANTHER" id="PTHR33198">
    <property type="entry name" value="ANK_REP_REGION DOMAIN-CONTAINING PROTEIN-RELATED"/>
    <property type="match status" value="1"/>
</dbReference>
<accession>A0A4Y2SFM9</accession>
<evidence type="ECO:0000313" key="1">
    <source>
        <dbReference type="EMBL" id="GBN86563.1"/>
    </source>
</evidence>
<gene>
    <name evidence="1" type="ORF">AVEN_157987_1</name>
</gene>
<comment type="caution">
    <text evidence="1">The sequence shown here is derived from an EMBL/GenBank/DDBJ whole genome shotgun (WGS) entry which is preliminary data.</text>
</comment>
<evidence type="ECO:0000313" key="2">
    <source>
        <dbReference type="Proteomes" id="UP000499080"/>
    </source>
</evidence>
<organism evidence="1 2">
    <name type="scientific">Araneus ventricosus</name>
    <name type="common">Orbweaver spider</name>
    <name type="synonym">Epeira ventricosa</name>
    <dbReference type="NCBI Taxonomy" id="182803"/>
    <lineage>
        <taxon>Eukaryota</taxon>
        <taxon>Metazoa</taxon>
        <taxon>Ecdysozoa</taxon>
        <taxon>Arthropoda</taxon>
        <taxon>Chelicerata</taxon>
        <taxon>Arachnida</taxon>
        <taxon>Araneae</taxon>
        <taxon>Araneomorphae</taxon>
        <taxon>Entelegynae</taxon>
        <taxon>Araneoidea</taxon>
        <taxon>Araneidae</taxon>
        <taxon>Araneus</taxon>
    </lineage>
</organism>
<proteinExistence type="predicted"/>
<keyword evidence="2" id="KW-1185">Reference proteome</keyword>
<sequence>MGSQSEEIFRTSNLKQTEVDSYEVVKAKFEKYFIPTRNVIYDRYKFNMRMQKEDEAVEDFITALHNLAQNCKFPPSFGDEAIRDRIVCGIRDKRVSGKLQLEADLTPEKAINIAKQAEIIKKQQRFVTNYENKIPNSADKITAKQIPKFIPEEGEQNVYSKREIQRSRNGNKTQISKFRENCSKTETQCKWCGNSKVHSKEQCPAKNAICNACKKKGHYSRVYRSHLKVNALTEEENICYYHKGSVIKSEFPKSSRAFRSFQLKQNIILTYFLELFLTLLDTRRRKPWHL</sequence>